<protein>
    <submittedName>
        <fullName evidence="1">Uncharacterized protein</fullName>
    </submittedName>
</protein>
<comment type="caution">
    <text evidence="1">The sequence shown here is derived from an EMBL/GenBank/DDBJ whole genome shotgun (WGS) entry which is preliminary data.</text>
</comment>
<proteinExistence type="predicted"/>
<name>A0ABX5KLC4_9BURK</name>
<dbReference type="Proteomes" id="UP000245712">
    <property type="component" value="Unassembled WGS sequence"/>
</dbReference>
<gene>
    <name evidence="1" type="ORF">C7402_111140</name>
</gene>
<sequence length="139" mass="15521">MQKKDIESGGNGEPGEVSIHKFGPHLFGFSIDEYSTGEGYTQQVRSIYLPYGDKLIEAAPHISLELDNSGTYECGEMYSQCRERHFTITPDTGSQGKIYPLKIAETDTRGDRSVNITYNVTFDPEQGRYLVPKALSEGF</sequence>
<organism evidence="1 2">
    <name type="scientific">Paraburkholderia unamae</name>
    <dbReference type="NCBI Taxonomy" id="219649"/>
    <lineage>
        <taxon>Bacteria</taxon>
        <taxon>Pseudomonadati</taxon>
        <taxon>Pseudomonadota</taxon>
        <taxon>Betaproteobacteria</taxon>
        <taxon>Burkholderiales</taxon>
        <taxon>Burkholderiaceae</taxon>
        <taxon>Paraburkholderia</taxon>
    </lineage>
</organism>
<keyword evidence="2" id="KW-1185">Reference proteome</keyword>
<evidence type="ECO:0000313" key="2">
    <source>
        <dbReference type="Proteomes" id="UP000245712"/>
    </source>
</evidence>
<dbReference type="EMBL" id="QEOB01000011">
    <property type="protein sequence ID" value="PVX81238.1"/>
    <property type="molecule type" value="Genomic_DNA"/>
</dbReference>
<evidence type="ECO:0000313" key="1">
    <source>
        <dbReference type="EMBL" id="PVX81238.1"/>
    </source>
</evidence>
<reference evidence="1 2" key="1">
    <citation type="submission" date="2018-05" db="EMBL/GenBank/DDBJ databases">
        <title>Genomic Encyclopedia of Type Strains, Phase IV (KMG-V): Genome sequencing to study the core and pangenomes of soil and plant-associated prokaryotes.</title>
        <authorList>
            <person name="Whitman W."/>
        </authorList>
    </citation>
    <scope>NUCLEOTIDE SEQUENCE [LARGE SCALE GENOMIC DNA]</scope>
    <source>
        <strain evidence="1 2">SCZa-39</strain>
    </source>
</reference>
<accession>A0ABX5KLC4</accession>